<dbReference type="PROSITE" id="PS50110">
    <property type="entry name" value="RESPONSE_REGULATORY"/>
    <property type="match status" value="1"/>
</dbReference>
<name>A0A1J5S5U4_9ZZZZ</name>
<evidence type="ECO:0000256" key="1">
    <source>
        <dbReference type="ARBA" id="ARBA00022553"/>
    </source>
</evidence>
<dbReference type="PANTHER" id="PTHR44591">
    <property type="entry name" value="STRESS RESPONSE REGULATOR PROTEIN 1"/>
    <property type="match status" value="1"/>
</dbReference>
<organism evidence="3">
    <name type="scientific">mine drainage metagenome</name>
    <dbReference type="NCBI Taxonomy" id="410659"/>
    <lineage>
        <taxon>unclassified sequences</taxon>
        <taxon>metagenomes</taxon>
        <taxon>ecological metagenomes</taxon>
    </lineage>
</organism>
<evidence type="ECO:0000313" key="3">
    <source>
        <dbReference type="EMBL" id="OIR03663.1"/>
    </source>
</evidence>
<keyword evidence="1" id="KW-0597">Phosphoprotein</keyword>
<feature type="domain" description="Response regulatory" evidence="2">
    <location>
        <begin position="4"/>
        <end position="119"/>
    </location>
</feature>
<dbReference type="AlphaFoldDB" id="A0A1J5S5U4"/>
<dbReference type="CDD" id="cd00156">
    <property type="entry name" value="REC"/>
    <property type="match status" value="1"/>
</dbReference>
<dbReference type="SUPFAM" id="SSF52172">
    <property type="entry name" value="CheY-like"/>
    <property type="match status" value="1"/>
</dbReference>
<reference evidence="3" key="1">
    <citation type="submission" date="2016-10" db="EMBL/GenBank/DDBJ databases">
        <title>Sequence of Gallionella enrichment culture.</title>
        <authorList>
            <person name="Poehlein A."/>
            <person name="Muehling M."/>
            <person name="Daniel R."/>
        </authorList>
    </citation>
    <scope>NUCLEOTIDE SEQUENCE</scope>
</reference>
<comment type="caution">
    <text evidence="3">The sequence shown here is derived from an EMBL/GenBank/DDBJ whole genome shotgun (WGS) entry which is preliminary data.</text>
</comment>
<accession>A0A1J5S5U4</accession>
<gene>
    <name evidence="3" type="primary">kdpE_7</name>
    <name evidence="3" type="ORF">GALL_142850</name>
</gene>
<dbReference type="PANTHER" id="PTHR44591:SF3">
    <property type="entry name" value="RESPONSE REGULATORY DOMAIN-CONTAINING PROTEIN"/>
    <property type="match status" value="1"/>
</dbReference>
<proteinExistence type="predicted"/>
<evidence type="ECO:0000259" key="2">
    <source>
        <dbReference type="PROSITE" id="PS50110"/>
    </source>
</evidence>
<sequence length="192" mass="21941">MLPRILIIEDSHAYQRIFAKHLDGMGTFAMANSCKEALALVAREKFDLVISDFLLPDGDAKEVIIELRKTYKPDQVPVIVVTSLYDKYLARELYTIGVNFSMPKVLGHEFRAAIQDILTTRKVVMPTSSVQAITVFSWHTRDRHYCYSPQARHLSEGESEEAALNHMKEWIRVHLRSGFEATSGVKENILYL</sequence>
<dbReference type="Pfam" id="PF00072">
    <property type="entry name" value="Response_reg"/>
    <property type="match status" value="1"/>
</dbReference>
<dbReference type="Gene3D" id="3.40.50.2300">
    <property type="match status" value="1"/>
</dbReference>
<dbReference type="GO" id="GO:0000160">
    <property type="term" value="P:phosphorelay signal transduction system"/>
    <property type="evidence" value="ECO:0007669"/>
    <property type="project" value="InterPro"/>
</dbReference>
<dbReference type="InterPro" id="IPR050595">
    <property type="entry name" value="Bact_response_regulator"/>
</dbReference>
<dbReference type="InterPro" id="IPR001789">
    <property type="entry name" value="Sig_transdc_resp-reg_receiver"/>
</dbReference>
<protein>
    <submittedName>
        <fullName evidence="3">KDP operon transcriptional regulatory protein KdpE</fullName>
    </submittedName>
</protein>
<dbReference type="InterPro" id="IPR011006">
    <property type="entry name" value="CheY-like_superfamily"/>
</dbReference>
<dbReference type="SMART" id="SM00448">
    <property type="entry name" value="REC"/>
    <property type="match status" value="1"/>
</dbReference>
<dbReference type="EMBL" id="MLJW01000064">
    <property type="protein sequence ID" value="OIR03663.1"/>
    <property type="molecule type" value="Genomic_DNA"/>
</dbReference>